<sequence>MPCAECWAAAGVPYTPAADQSQERSSEPSSAERVLKHLKERGELVSLPWELEKPKRNTLQQRLRQQQRRTQRADHWEQEQEQWEVKPQNFNNDQRRHLRLQLSNGNDVCPKECGCSSRRKLYTWNWIDDITSSNCRNRSFRVGKSTSSKVCWRDNGARPLTLAQSDSRDAAAGATSEAQAGEATTAGSMYVKALGLLNKLFPFPEGSKFVPSMPTGPFHKQRTPPETTETTAADLDVPGGSSSRTCCLDNARQSHTSGVYGNKVKMEGQTRHQEETLDPSEWQLFAGLNTSVATLQQANDVLLTESLENLLLLEPPIVQQKQQPVSGLQRSRKYTAQIQQMQGICGFRKQRNIFSQPPRWMQASNNSNDGRNSTDSNSSNDDCVCAPEVVPHCHSPRHCDRGSRSKRRPGISSCWHQTAALLHSLIATEDRPEPQHQHGHPATPHAAHEISRAADISEGVVGGGGGASADCLISPSSATIQKGCSTPCIIGRASATTAASILQQQNVEADCCQSLPAEVARQILRRIASGAVQLHTQHENAERMHTQEQTAELLQEHSDPKQDLHQEQQEEQQVQGEGDRPTEICCCSVSTCRSFCAYLLHLLGDIRTQQVQHERLQLLLLQLLLLLVQQQLACAICRFDEGFVRHYRSFVVQQMGQLLGQQEQREDEQLTPDLLLLDSHSLHHQKWVLLLLQLALLLRAWRTDGRAGGSRCVIKVAYACLLHMDVCFELREGAADILAAAALDELSVAIQEAAVHVASDEAAWWAGAEATASADIETAAGIATTAGGAAAQGAGREAGALALCDSITKAAVEGRSAAAAAAAELASSVACCFLLMLQQSAQHEVFPSRVTAVGLKVRPHIRKFSVEAAAPAYPLLVLLLLPALEQQLLKGEALQDTAATPLSLSLHAAEALHLVRMSLFHAQQHLFGQQHSQPHGVRQPQQRVSMLWTLQQQLLFRVLEQQLMKFLYAAIRACTEQFDHLLSLLRREGPARSKIGRGSTSTSWSILEAAATAAEAPLCCICVLVQLPRLTLGGAAAVNSAFDGETLEVVAALLVNLLLKLVGSCSWDPPPQAAREAMTEAAGTPAVAGSSVFVATAAFGCFSKLLVALTEAARSACMQIQKVTAAATASDLPKGVSSAAEALQQCFACGAAAVLTFCLESAAAGHPVQQQEQVSEFIAAAADADIAILRFLALCKEQPQLRQPLACQLLQQILENPISDRGGRSNSCNGRSSGGTTCSSSNGTASDSKSIIFIRSSSACLDTGDLHSSETICRSGREDLTAAAAAATDGAAVEPLACVAADASAGTALQALARLLEDRKVAVASATAPSYHTAGGFSEAAAFSNTVADDAVASAAAAAASAGRLLRIAWIRVVGPALHEVCVHRPPAAVAAATEAEGLKATTGAKASSKATEASVQVGQQHALAIIETRGSLISAFVSAVAAAASAATTAAGWSKKKKGVEHELQQLRGLQRDFTMVLQNATLAAALVVLSHEQPGSVSCCDRSSNLQGSCSTSFWNTAQHQDPVGVLQQLLRSLLLHYSTEPTNMRFSSSCSRCSGGCLWRVILQVSVAVASLRPLVLQLFLWPLRYLLSLQREDKGHPERHLVEIWHVLYTCFSSGKTAAAGAAPNNSSSNGCCCCGIVKLEEFLQQDDWVQVSDLILELLKLLQQTACSASATAASPVPRLAAAAAEVERKAAAERADQRPPQTEGDFQFIFFPLKGRGPCNTTEHPECIDE</sequence>
<protein>
    <submittedName>
        <fullName evidence="2">Uncharacterized protein</fullName>
    </submittedName>
</protein>
<evidence type="ECO:0000313" key="2">
    <source>
        <dbReference type="EMBL" id="CDJ56413.1"/>
    </source>
</evidence>
<gene>
    <name evidence="2" type="ORF">EMWEY_00018340</name>
</gene>
<feature type="region of interest" description="Disordered" evidence="1">
    <location>
        <begin position="1221"/>
        <end position="1246"/>
    </location>
</feature>
<proteinExistence type="predicted"/>
<dbReference type="VEuPathDB" id="ToxoDB:EMWEY_00018340"/>
<reference evidence="2" key="2">
    <citation type="submission" date="2013-10" db="EMBL/GenBank/DDBJ databases">
        <authorList>
            <person name="Aslett M."/>
        </authorList>
    </citation>
    <scope>NUCLEOTIDE SEQUENCE [LARGE SCALE GENOMIC DNA]</scope>
    <source>
        <strain evidence="2">Weybridge</strain>
    </source>
</reference>
<feature type="compositionally biased region" description="Basic and acidic residues" evidence="1">
    <location>
        <begin position="537"/>
        <end position="546"/>
    </location>
</feature>
<accession>U6LZY5</accession>
<dbReference type="GeneID" id="25335820"/>
<feature type="region of interest" description="Disordered" evidence="1">
    <location>
        <begin position="12"/>
        <end position="32"/>
    </location>
</feature>
<feature type="region of interest" description="Disordered" evidence="1">
    <location>
        <begin position="218"/>
        <end position="244"/>
    </location>
</feature>
<feature type="compositionally biased region" description="Low complexity" evidence="1">
    <location>
        <begin position="170"/>
        <end position="184"/>
    </location>
</feature>
<keyword evidence="3" id="KW-1185">Reference proteome</keyword>
<evidence type="ECO:0000256" key="1">
    <source>
        <dbReference type="SAM" id="MobiDB-lite"/>
    </source>
</evidence>
<dbReference type="EMBL" id="HG718932">
    <property type="protein sequence ID" value="CDJ56413.1"/>
    <property type="molecule type" value="Genomic_DNA"/>
</dbReference>
<feature type="compositionally biased region" description="Low complexity" evidence="1">
    <location>
        <begin position="1224"/>
        <end position="1244"/>
    </location>
</feature>
<feature type="region of interest" description="Disordered" evidence="1">
    <location>
        <begin position="162"/>
        <end position="184"/>
    </location>
</feature>
<feature type="region of interest" description="Disordered" evidence="1">
    <location>
        <begin position="359"/>
        <end position="381"/>
    </location>
</feature>
<name>U6LZY5_EIMMA</name>
<organism evidence="2 3">
    <name type="scientific">Eimeria maxima</name>
    <name type="common">Coccidian parasite</name>
    <dbReference type="NCBI Taxonomy" id="5804"/>
    <lineage>
        <taxon>Eukaryota</taxon>
        <taxon>Sar</taxon>
        <taxon>Alveolata</taxon>
        <taxon>Apicomplexa</taxon>
        <taxon>Conoidasida</taxon>
        <taxon>Coccidia</taxon>
        <taxon>Eucoccidiorida</taxon>
        <taxon>Eimeriorina</taxon>
        <taxon>Eimeriidae</taxon>
        <taxon>Eimeria</taxon>
    </lineage>
</organism>
<feature type="compositionally biased region" description="Low complexity" evidence="1">
    <location>
        <begin position="224"/>
        <end position="233"/>
    </location>
</feature>
<feature type="region of interest" description="Disordered" evidence="1">
    <location>
        <begin position="537"/>
        <end position="576"/>
    </location>
</feature>
<evidence type="ECO:0000313" key="3">
    <source>
        <dbReference type="Proteomes" id="UP000030763"/>
    </source>
</evidence>
<dbReference type="OMA" id="ACCFLLM"/>
<feature type="region of interest" description="Disordered" evidence="1">
    <location>
        <begin position="58"/>
        <end position="79"/>
    </location>
</feature>
<reference evidence="2" key="1">
    <citation type="submission" date="2013-10" db="EMBL/GenBank/DDBJ databases">
        <title>Genomic analysis of the causative agents of coccidiosis in chickens.</title>
        <authorList>
            <person name="Reid A.J."/>
            <person name="Blake D."/>
            <person name="Billington K."/>
            <person name="Browne H."/>
            <person name="Dunn M."/>
            <person name="Hung S."/>
            <person name="Kawahara F."/>
            <person name="Miranda-Saavedra D."/>
            <person name="Mourier T."/>
            <person name="Nagra H."/>
            <person name="Otto T.D."/>
            <person name="Rawlings N."/>
            <person name="Sanchez A."/>
            <person name="Sanders M."/>
            <person name="Subramaniam C."/>
            <person name="Tay Y."/>
            <person name="Dear P."/>
            <person name="Doerig C."/>
            <person name="Gruber A."/>
            <person name="Parkinson J."/>
            <person name="Shirley M."/>
            <person name="Wan K.L."/>
            <person name="Berriman M."/>
            <person name="Tomley F."/>
            <person name="Pain A."/>
        </authorList>
    </citation>
    <scope>NUCLEOTIDE SEQUENCE [LARGE SCALE GENOMIC DNA]</scope>
    <source>
        <strain evidence="2">Weybridge</strain>
    </source>
</reference>
<dbReference type="OrthoDB" id="348675at2759"/>
<dbReference type="Proteomes" id="UP000030763">
    <property type="component" value="Unassembled WGS sequence"/>
</dbReference>
<feature type="compositionally biased region" description="Basic and acidic residues" evidence="1">
    <location>
        <begin position="554"/>
        <end position="568"/>
    </location>
</feature>
<dbReference type="RefSeq" id="XP_013333064.1">
    <property type="nucleotide sequence ID" value="XM_013477610.1"/>
</dbReference>
<feature type="compositionally biased region" description="Low complexity" evidence="1">
    <location>
        <begin position="364"/>
        <end position="381"/>
    </location>
</feature>